<feature type="compositionally biased region" description="Basic and acidic residues" evidence="1">
    <location>
        <begin position="227"/>
        <end position="240"/>
    </location>
</feature>
<gene>
    <name evidence="4" type="ORF">Moror_15346</name>
</gene>
<dbReference type="EMBL" id="AWSO01000736">
    <property type="protein sequence ID" value="ESK87806.1"/>
    <property type="molecule type" value="Genomic_DNA"/>
</dbReference>
<feature type="signal peptide" evidence="3">
    <location>
        <begin position="1"/>
        <end position="19"/>
    </location>
</feature>
<feature type="region of interest" description="Disordered" evidence="1">
    <location>
        <begin position="224"/>
        <end position="276"/>
    </location>
</feature>
<keyword evidence="5" id="KW-1185">Reference proteome</keyword>
<evidence type="ECO:0000313" key="4">
    <source>
        <dbReference type="EMBL" id="ESK87806.1"/>
    </source>
</evidence>
<evidence type="ECO:0000256" key="3">
    <source>
        <dbReference type="SAM" id="SignalP"/>
    </source>
</evidence>
<comment type="caution">
    <text evidence="4">The sequence shown here is derived from an EMBL/GenBank/DDBJ whole genome shotgun (WGS) entry which is preliminary data.</text>
</comment>
<keyword evidence="2" id="KW-0472">Membrane</keyword>
<reference evidence="4 5" key="1">
    <citation type="journal article" date="2014" name="BMC Genomics">
        <title>Genome and secretome analysis of the hemibiotrophic fungal pathogen, Moniliophthora roreri, which causes frosty pod rot disease of cacao: mechanisms of the biotrophic and necrotrophic phases.</title>
        <authorList>
            <person name="Meinhardt L.W."/>
            <person name="Costa G.G.L."/>
            <person name="Thomazella D.P.T."/>
            <person name="Teixeira P.J.P.L."/>
            <person name="Carazzolle M.F."/>
            <person name="Schuster S.C."/>
            <person name="Carlson J.E."/>
            <person name="Guiltinan M.J."/>
            <person name="Mieczkowski P."/>
            <person name="Farmer A."/>
            <person name="Ramaraj T."/>
            <person name="Crozier J."/>
            <person name="Davis R.E."/>
            <person name="Shao J."/>
            <person name="Melnick R.L."/>
            <person name="Pereira G.A.G."/>
            <person name="Bailey B.A."/>
        </authorList>
    </citation>
    <scope>NUCLEOTIDE SEQUENCE [LARGE SCALE GENOMIC DNA]</scope>
    <source>
        <strain evidence="4 5">MCA 2997</strain>
    </source>
</reference>
<evidence type="ECO:0008006" key="6">
    <source>
        <dbReference type="Google" id="ProtNLM"/>
    </source>
</evidence>
<feature type="chain" id="PRO_5004711928" description="Mid2 domain-containing protein" evidence="3">
    <location>
        <begin position="20"/>
        <end position="317"/>
    </location>
</feature>
<evidence type="ECO:0000313" key="5">
    <source>
        <dbReference type="Proteomes" id="UP000017559"/>
    </source>
</evidence>
<dbReference type="Proteomes" id="UP000017559">
    <property type="component" value="Unassembled WGS sequence"/>
</dbReference>
<dbReference type="AlphaFoldDB" id="V2X4V1"/>
<keyword evidence="2" id="KW-0812">Transmembrane</keyword>
<dbReference type="KEGG" id="mrr:Moror_15346"/>
<dbReference type="HOGENOM" id="CLU_057893_0_0_1"/>
<feature type="transmembrane region" description="Helical" evidence="2">
    <location>
        <begin position="169"/>
        <end position="193"/>
    </location>
</feature>
<name>V2X4V1_MONRO</name>
<keyword evidence="3" id="KW-0732">Signal</keyword>
<sequence length="317" mass="35100">MSRMLIFTTVLALVCIARAITVTFPQTLVATQNNPFSWTRDENDPQDFDIRKQKLDDPGGLTTFSVPIHVVANGSRTGNGTIYFTRAGLFRTVVFDARDENLKQFLLSQTVTVFVAPTSAGASIPTELTGLGSGSNQSISQSDIPQAMKMSEQPGQVLLGLINKTNVPLIVGIVVGSVGIICLMAATLLWFWYQRHSQTKQCPLHNQQLHVATDVSPFPLETPFTGEKTRYPRPRNEETTHAWVPAHSMECHDRPSETRMTTPQNTRRDRAEQPQTEGHFVYYNDSSWRSFAGILRQAGTSTTSCSVVNVPPAYEAL</sequence>
<evidence type="ECO:0000256" key="2">
    <source>
        <dbReference type="SAM" id="Phobius"/>
    </source>
</evidence>
<organism evidence="4 5">
    <name type="scientific">Moniliophthora roreri (strain MCA 2997)</name>
    <name type="common">Cocoa frosty pod rot fungus</name>
    <name type="synonym">Crinipellis roreri</name>
    <dbReference type="NCBI Taxonomy" id="1381753"/>
    <lineage>
        <taxon>Eukaryota</taxon>
        <taxon>Fungi</taxon>
        <taxon>Dikarya</taxon>
        <taxon>Basidiomycota</taxon>
        <taxon>Agaricomycotina</taxon>
        <taxon>Agaricomycetes</taxon>
        <taxon>Agaricomycetidae</taxon>
        <taxon>Agaricales</taxon>
        <taxon>Marasmiineae</taxon>
        <taxon>Marasmiaceae</taxon>
        <taxon>Moniliophthora</taxon>
    </lineage>
</organism>
<proteinExistence type="predicted"/>
<dbReference type="OrthoDB" id="3018813at2759"/>
<protein>
    <recommendedName>
        <fullName evidence="6">Mid2 domain-containing protein</fullName>
    </recommendedName>
</protein>
<evidence type="ECO:0000256" key="1">
    <source>
        <dbReference type="SAM" id="MobiDB-lite"/>
    </source>
</evidence>
<accession>V2X4V1</accession>
<keyword evidence="2" id="KW-1133">Transmembrane helix</keyword>